<dbReference type="InterPro" id="IPR036589">
    <property type="entry name" value="HCY_dom_sf"/>
</dbReference>
<dbReference type="PANTHER" id="PTHR11103:SF10">
    <property type="entry name" value="HOMOCYSTEINE S-METHYLTRANSFERASE 1-RELATED"/>
    <property type="match status" value="1"/>
</dbReference>
<dbReference type="Proteomes" id="UP000501346">
    <property type="component" value="Chromosome ScXVI"/>
</dbReference>
<gene>
    <name evidence="5" type="primary">SAM4_2</name>
    <name evidence="5" type="ORF">GRS66_005138</name>
</gene>
<accession>A0A6C1E050</accession>
<organism evidence="5 6">
    <name type="scientific">Saccharomyces pastorianus</name>
    <name type="common">Lager yeast</name>
    <name type="synonym">Saccharomyces cerevisiae x Saccharomyces eubayanus</name>
    <dbReference type="NCBI Taxonomy" id="27292"/>
    <lineage>
        <taxon>Eukaryota</taxon>
        <taxon>Fungi</taxon>
        <taxon>Dikarya</taxon>
        <taxon>Ascomycota</taxon>
        <taxon>Saccharomycotina</taxon>
        <taxon>Saccharomycetes</taxon>
        <taxon>Saccharomycetales</taxon>
        <taxon>Saccharomycetaceae</taxon>
        <taxon>Saccharomyces</taxon>
    </lineage>
</organism>
<proteinExistence type="predicted"/>
<evidence type="ECO:0000313" key="5">
    <source>
        <dbReference type="EMBL" id="QID82708.1"/>
    </source>
</evidence>
<dbReference type="Gene3D" id="3.20.20.330">
    <property type="entry name" value="Homocysteine-binding-like domain"/>
    <property type="match status" value="1"/>
</dbReference>
<dbReference type="OrthoDB" id="261426at2759"/>
<evidence type="ECO:0000256" key="3">
    <source>
        <dbReference type="PROSITE-ProRule" id="PRU00333"/>
    </source>
</evidence>
<dbReference type="AlphaFoldDB" id="A0A6C1E050"/>
<keyword evidence="2 3" id="KW-0808">Transferase</keyword>
<dbReference type="EMBL" id="CP048997">
    <property type="protein sequence ID" value="QID82708.1"/>
    <property type="molecule type" value="Genomic_DNA"/>
</dbReference>
<sequence>MEEIAQVIKDLGDKINPNFSFLGINCVSFNQSPDILESLHQALPNMALLAYPNSGEVYDTEKKIWLPNSNKLNSWDTVVKQYISSGARIIGGCCRTSPKDIQEISAAVKKYT</sequence>
<dbReference type="GO" id="GO:0046872">
    <property type="term" value="F:metal ion binding"/>
    <property type="evidence" value="ECO:0007669"/>
    <property type="project" value="UniProtKB-KW"/>
</dbReference>
<evidence type="ECO:0000256" key="2">
    <source>
        <dbReference type="ARBA" id="ARBA00022679"/>
    </source>
</evidence>
<dbReference type="Pfam" id="PF02574">
    <property type="entry name" value="S-methyl_trans"/>
    <property type="match status" value="1"/>
</dbReference>
<keyword evidence="6" id="KW-1185">Reference proteome</keyword>
<feature type="binding site" evidence="3">
    <location>
        <position position="94"/>
    </location>
    <ligand>
        <name>Zn(2+)</name>
        <dbReference type="ChEBI" id="CHEBI:29105"/>
    </ligand>
</feature>
<evidence type="ECO:0000256" key="1">
    <source>
        <dbReference type="ARBA" id="ARBA00022603"/>
    </source>
</evidence>
<dbReference type="SUPFAM" id="SSF82282">
    <property type="entry name" value="Homocysteine S-methyltransferase"/>
    <property type="match status" value="1"/>
</dbReference>
<keyword evidence="3" id="KW-0479">Metal-binding</keyword>
<evidence type="ECO:0000313" key="6">
    <source>
        <dbReference type="Proteomes" id="UP000501346"/>
    </source>
</evidence>
<feature type="domain" description="Hcy-binding" evidence="4">
    <location>
        <begin position="1"/>
        <end position="108"/>
    </location>
</feature>
<keyword evidence="1 3" id="KW-0489">Methyltransferase</keyword>
<name>A0A6C1E050_SACPS</name>
<keyword evidence="3" id="KW-0862">Zinc</keyword>
<feature type="binding site" evidence="3">
    <location>
        <position position="26"/>
    </location>
    <ligand>
        <name>Zn(2+)</name>
        <dbReference type="ChEBI" id="CHEBI:29105"/>
    </ligand>
</feature>
<dbReference type="GO" id="GO:0008168">
    <property type="term" value="F:methyltransferase activity"/>
    <property type="evidence" value="ECO:0007669"/>
    <property type="project" value="UniProtKB-UniRule"/>
</dbReference>
<reference evidence="5 6" key="1">
    <citation type="journal article" date="2019" name="BMC Genomics">
        <title>Chromosome level assembly and comparative genome analysis confirm lager-brewing yeasts originated from a single hybridization.</title>
        <authorList>
            <person name="Salazar A.N."/>
            <person name="Gorter de Vries A.R."/>
            <person name="van den Broek M."/>
            <person name="Brouwers N."/>
            <person name="de la Torre Cortes P."/>
            <person name="Kuijpers N.G.A."/>
            <person name="Daran J.G."/>
            <person name="Abeel T."/>
        </authorList>
    </citation>
    <scope>NUCLEOTIDE SEQUENCE [LARGE SCALE GENOMIC DNA]</scope>
    <source>
        <strain evidence="5 6">CBS 1483</strain>
    </source>
</reference>
<feature type="binding site" evidence="3">
    <location>
        <position position="93"/>
    </location>
    <ligand>
        <name>Zn(2+)</name>
        <dbReference type="ChEBI" id="CHEBI:29105"/>
    </ligand>
</feature>
<evidence type="ECO:0000259" key="4">
    <source>
        <dbReference type="PROSITE" id="PS50970"/>
    </source>
</evidence>
<dbReference type="PANTHER" id="PTHR11103">
    <property type="entry name" value="SLR1189 PROTEIN"/>
    <property type="match status" value="1"/>
</dbReference>
<comment type="cofactor">
    <cofactor evidence="3">
        <name>Zn(2+)</name>
        <dbReference type="ChEBI" id="CHEBI:29105"/>
    </cofactor>
</comment>
<dbReference type="InterPro" id="IPR003726">
    <property type="entry name" value="HCY_dom"/>
</dbReference>
<dbReference type="GO" id="GO:0032259">
    <property type="term" value="P:methylation"/>
    <property type="evidence" value="ECO:0007669"/>
    <property type="project" value="UniProtKB-KW"/>
</dbReference>
<dbReference type="PROSITE" id="PS50970">
    <property type="entry name" value="HCY"/>
    <property type="match status" value="1"/>
</dbReference>
<protein>
    <submittedName>
        <fullName evidence="5">AdoMet-homocysteine methyltransferase</fullName>
    </submittedName>
</protein>